<keyword evidence="4" id="KW-1185">Reference proteome</keyword>
<dbReference type="InterPro" id="IPR014729">
    <property type="entry name" value="Rossmann-like_a/b/a_fold"/>
</dbReference>
<name>A0AAD3CVM6_9STRA</name>
<dbReference type="PANTHER" id="PTHR30336:SF20">
    <property type="entry name" value="DUF218 DOMAIN-CONTAINING PROTEIN"/>
    <property type="match status" value="1"/>
</dbReference>
<dbReference type="PANTHER" id="PTHR30336">
    <property type="entry name" value="INNER MEMBRANE PROTEIN, PROBABLE PERMEASE"/>
    <property type="match status" value="1"/>
</dbReference>
<feature type="domain" description="DUF218" evidence="2">
    <location>
        <begin position="19"/>
        <end position="153"/>
    </location>
</feature>
<comment type="caution">
    <text evidence="3">The sequence shown here is derived from an EMBL/GenBank/DDBJ whole genome shotgun (WGS) entry which is preliminary data.</text>
</comment>
<organism evidence="3 4">
    <name type="scientific">Chaetoceros tenuissimus</name>
    <dbReference type="NCBI Taxonomy" id="426638"/>
    <lineage>
        <taxon>Eukaryota</taxon>
        <taxon>Sar</taxon>
        <taxon>Stramenopiles</taxon>
        <taxon>Ochrophyta</taxon>
        <taxon>Bacillariophyta</taxon>
        <taxon>Coscinodiscophyceae</taxon>
        <taxon>Chaetocerotophycidae</taxon>
        <taxon>Chaetocerotales</taxon>
        <taxon>Chaetocerotaceae</taxon>
        <taxon>Chaetoceros</taxon>
    </lineage>
</organism>
<gene>
    <name evidence="3" type="ORF">CTEN210_07895</name>
</gene>
<keyword evidence="1" id="KW-0472">Membrane</keyword>
<reference evidence="3 4" key="1">
    <citation type="journal article" date="2021" name="Sci. Rep.">
        <title>The genome of the diatom Chaetoceros tenuissimus carries an ancient integrated fragment of an extant virus.</title>
        <authorList>
            <person name="Hongo Y."/>
            <person name="Kimura K."/>
            <person name="Takaki Y."/>
            <person name="Yoshida Y."/>
            <person name="Baba S."/>
            <person name="Kobayashi G."/>
            <person name="Nagasaki K."/>
            <person name="Hano T."/>
            <person name="Tomaru Y."/>
        </authorList>
    </citation>
    <scope>NUCLEOTIDE SEQUENCE [LARGE SCALE GENOMIC DNA]</scope>
    <source>
        <strain evidence="3 4">NIES-3715</strain>
    </source>
</reference>
<sequence>MTIYRKPTDLPNEVIQKLDLIIVLGGGVPLDVDNPPIYTKHRCSSAADIYHRSKAMKDAAVKVLAISAGTAHMPQLMSADGLPVWESTSSASYLMKELNVNKEDVYVETTSYDTISNAFFSRTNFCDIAKWSNILIITNEFHMERSKLIFDWIMNAPPSHQEYKLHYLSVPDDGLSKEALAVRYEKEKKSADNIANVLMKKYPKLPDVFDFLNQKHSFYTASALVERANKKLTKAEMANMKALRQSYGGVGREDGLGSTPIAGNDASNFVFGTIFGICLFAFLQFLSSRRQKIHSKNI</sequence>
<dbReference type="CDD" id="cd06259">
    <property type="entry name" value="YdcF-like"/>
    <property type="match status" value="1"/>
</dbReference>
<dbReference type="AlphaFoldDB" id="A0AAD3CVM6"/>
<evidence type="ECO:0000259" key="2">
    <source>
        <dbReference type="Pfam" id="PF02698"/>
    </source>
</evidence>
<protein>
    <recommendedName>
        <fullName evidence="2">DUF218 domain-containing protein</fullName>
    </recommendedName>
</protein>
<keyword evidence="1" id="KW-1133">Transmembrane helix</keyword>
<dbReference type="GO" id="GO:0005886">
    <property type="term" value="C:plasma membrane"/>
    <property type="evidence" value="ECO:0007669"/>
    <property type="project" value="TreeGrafter"/>
</dbReference>
<keyword evidence="1" id="KW-0812">Transmembrane</keyword>
<dbReference type="Pfam" id="PF02698">
    <property type="entry name" value="DUF218"/>
    <property type="match status" value="1"/>
</dbReference>
<dbReference type="Gene3D" id="3.40.50.620">
    <property type="entry name" value="HUPs"/>
    <property type="match status" value="1"/>
</dbReference>
<accession>A0AAD3CVM6</accession>
<dbReference type="InterPro" id="IPR003848">
    <property type="entry name" value="DUF218"/>
</dbReference>
<dbReference type="EMBL" id="BLLK01000045">
    <property type="protein sequence ID" value="GFH51419.1"/>
    <property type="molecule type" value="Genomic_DNA"/>
</dbReference>
<feature type="transmembrane region" description="Helical" evidence="1">
    <location>
        <begin position="269"/>
        <end position="286"/>
    </location>
</feature>
<dbReference type="Proteomes" id="UP001054902">
    <property type="component" value="Unassembled WGS sequence"/>
</dbReference>
<evidence type="ECO:0000313" key="4">
    <source>
        <dbReference type="Proteomes" id="UP001054902"/>
    </source>
</evidence>
<proteinExistence type="predicted"/>
<dbReference type="InterPro" id="IPR051599">
    <property type="entry name" value="Cell_Envelope_Assoc"/>
</dbReference>
<evidence type="ECO:0000256" key="1">
    <source>
        <dbReference type="SAM" id="Phobius"/>
    </source>
</evidence>
<evidence type="ECO:0000313" key="3">
    <source>
        <dbReference type="EMBL" id="GFH51419.1"/>
    </source>
</evidence>